<reference evidence="7 8" key="1">
    <citation type="submission" date="2023-07" db="EMBL/GenBank/DDBJ databases">
        <title>Sorghum-associated microbial communities from plants grown in Nebraska, USA.</title>
        <authorList>
            <person name="Schachtman D."/>
        </authorList>
    </citation>
    <scope>NUCLEOTIDE SEQUENCE [LARGE SCALE GENOMIC DNA]</scope>
    <source>
        <strain evidence="7 8">DS1027</strain>
    </source>
</reference>
<dbReference type="GO" id="GO:0018489">
    <property type="term" value="F:vanillate monooxygenase activity"/>
    <property type="evidence" value="ECO:0007669"/>
    <property type="project" value="UniProtKB-EC"/>
</dbReference>
<evidence type="ECO:0000259" key="6">
    <source>
        <dbReference type="PROSITE" id="PS51296"/>
    </source>
</evidence>
<evidence type="ECO:0000313" key="7">
    <source>
        <dbReference type="EMBL" id="MDR6510928.1"/>
    </source>
</evidence>
<dbReference type="PANTHER" id="PTHR21266:SF60">
    <property type="entry name" value="3-KETOSTEROID-9-ALPHA-MONOOXYGENASE, OXYGENASE COMPONENT"/>
    <property type="match status" value="1"/>
</dbReference>
<gene>
    <name evidence="7" type="ORF">J2792_001800</name>
</gene>
<keyword evidence="2" id="KW-0479">Metal-binding</keyword>
<keyword evidence="8" id="KW-1185">Reference proteome</keyword>
<feature type="domain" description="Rieske" evidence="6">
    <location>
        <begin position="13"/>
        <end position="117"/>
    </location>
</feature>
<evidence type="ECO:0000313" key="8">
    <source>
        <dbReference type="Proteomes" id="UP001184150"/>
    </source>
</evidence>
<evidence type="ECO:0000256" key="1">
    <source>
        <dbReference type="ARBA" id="ARBA00022714"/>
    </source>
</evidence>
<comment type="caution">
    <text evidence="7">The sequence shown here is derived from an EMBL/GenBank/DDBJ whole genome shotgun (WGS) entry which is preliminary data.</text>
</comment>
<evidence type="ECO:0000256" key="4">
    <source>
        <dbReference type="ARBA" id="ARBA00023004"/>
    </source>
</evidence>
<dbReference type="PANTHER" id="PTHR21266">
    <property type="entry name" value="IRON-SULFUR DOMAIN CONTAINING PROTEIN"/>
    <property type="match status" value="1"/>
</dbReference>
<evidence type="ECO:0000256" key="2">
    <source>
        <dbReference type="ARBA" id="ARBA00022723"/>
    </source>
</evidence>
<accession>A0ABU1MLB1</accession>
<sequence>MPTKTETFLQNCWYCAGWGTDVGLGSRDLVVRKIAGRSILLYRTPQGALVAMEDRCPHRSAPLSLGRKEGDAVRCMYHGMLFGPDGRCRQVPGMDKIPPGANVPTLAAVEKDGWIWVWLGDPATADPALICEAVGPADPDWVLKTNAIRIQTNYRQEIANLADLSHVSWVHGETFGGSDDWSLIRPRHKNLPRGIETRYTVRGVPAPNFAKHLFDPAARFDIDVHVTLTVPCNFIMSFRIKSAGDATSGESNGDLLLDTFTSQAVTPRDDGSIDYYFSWGTSKATWFPGIVELMHATNLDAFLEDKRILEGQRERQLQYPDAPQIDIVHDAGPGRMLWVLDKLLEQEASDHVAETVA</sequence>
<dbReference type="InterPro" id="IPR017941">
    <property type="entry name" value="Rieske_2Fe-2S"/>
</dbReference>
<dbReference type="PROSITE" id="PS51296">
    <property type="entry name" value="RIESKE"/>
    <property type="match status" value="1"/>
</dbReference>
<dbReference type="RefSeq" id="WP_309804946.1">
    <property type="nucleotide sequence ID" value="NZ_JAVDRD010000004.1"/>
</dbReference>
<organism evidence="7 8">
    <name type="scientific">Novosphingobium capsulatum</name>
    <dbReference type="NCBI Taxonomy" id="13688"/>
    <lineage>
        <taxon>Bacteria</taxon>
        <taxon>Pseudomonadati</taxon>
        <taxon>Pseudomonadota</taxon>
        <taxon>Alphaproteobacteria</taxon>
        <taxon>Sphingomonadales</taxon>
        <taxon>Sphingomonadaceae</taxon>
        <taxon>Novosphingobium</taxon>
    </lineage>
</organism>
<dbReference type="InterPro" id="IPR044043">
    <property type="entry name" value="VanA_C_cat"/>
</dbReference>
<dbReference type="InterPro" id="IPR050584">
    <property type="entry name" value="Cholesterol_7-desaturase"/>
</dbReference>
<dbReference type="EMBL" id="JAVDRD010000004">
    <property type="protein sequence ID" value="MDR6510928.1"/>
    <property type="molecule type" value="Genomic_DNA"/>
</dbReference>
<proteinExistence type="predicted"/>
<dbReference type="Gene3D" id="2.102.10.10">
    <property type="entry name" value="Rieske [2Fe-2S] iron-sulphur domain"/>
    <property type="match status" value="1"/>
</dbReference>
<evidence type="ECO:0000256" key="3">
    <source>
        <dbReference type="ARBA" id="ARBA00023002"/>
    </source>
</evidence>
<dbReference type="InterPro" id="IPR036922">
    <property type="entry name" value="Rieske_2Fe-2S_sf"/>
</dbReference>
<keyword evidence="7" id="KW-0503">Monooxygenase</keyword>
<keyword evidence="4" id="KW-0408">Iron</keyword>
<dbReference type="Pfam" id="PF00355">
    <property type="entry name" value="Rieske"/>
    <property type="match status" value="1"/>
</dbReference>
<keyword evidence="5" id="KW-0411">Iron-sulfur</keyword>
<dbReference type="Proteomes" id="UP001184150">
    <property type="component" value="Unassembled WGS sequence"/>
</dbReference>
<dbReference type="SUPFAM" id="SSF50022">
    <property type="entry name" value="ISP domain"/>
    <property type="match status" value="1"/>
</dbReference>
<evidence type="ECO:0000256" key="5">
    <source>
        <dbReference type="ARBA" id="ARBA00023014"/>
    </source>
</evidence>
<keyword evidence="1" id="KW-0001">2Fe-2S</keyword>
<keyword evidence="3 7" id="KW-0560">Oxidoreductase</keyword>
<protein>
    <submittedName>
        <fullName evidence="7">Vanillate O-demethylase monooxygenase subunit</fullName>
        <ecNumber evidence="7">1.14.13.82</ecNumber>
    </submittedName>
</protein>
<name>A0ABU1MLB1_9SPHN</name>
<dbReference type="SUPFAM" id="SSF55961">
    <property type="entry name" value="Bet v1-like"/>
    <property type="match status" value="1"/>
</dbReference>
<dbReference type="EC" id="1.14.13.82" evidence="7"/>
<dbReference type="Gene3D" id="3.90.380.10">
    <property type="entry name" value="Naphthalene 1,2-dioxygenase Alpha Subunit, Chain A, domain 1"/>
    <property type="match status" value="1"/>
</dbReference>
<dbReference type="Pfam" id="PF19112">
    <property type="entry name" value="VanA_C"/>
    <property type="match status" value="1"/>
</dbReference>